<comment type="caution">
    <text evidence="1">The sequence shown here is derived from an EMBL/GenBank/DDBJ whole genome shotgun (WGS) entry which is preliminary data.</text>
</comment>
<dbReference type="OrthoDB" id="5917490at2"/>
<dbReference type="AlphaFoldDB" id="F9RYY5"/>
<proteinExistence type="predicted"/>
<evidence type="ECO:0000313" key="2">
    <source>
        <dbReference type="Proteomes" id="UP000004605"/>
    </source>
</evidence>
<dbReference type="RefSeq" id="WP_006711072.1">
    <property type="nucleotide sequence ID" value="NZ_AFWF01000041.1"/>
</dbReference>
<name>F9RYY5_9VIBR</name>
<gene>
    <name evidence="1" type="ORF">VII00023_06907</name>
</gene>
<organism evidence="1 2">
    <name type="scientific">Vibrio ichthyoenteri ATCC 700023</name>
    <dbReference type="NCBI Taxonomy" id="870968"/>
    <lineage>
        <taxon>Bacteria</taxon>
        <taxon>Pseudomonadati</taxon>
        <taxon>Pseudomonadota</taxon>
        <taxon>Gammaproteobacteria</taxon>
        <taxon>Vibrionales</taxon>
        <taxon>Vibrionaceae</taxon>
        <taxon>Vibrio</taxon>
    </lineage>
</organism>
<protein>
    <submittedName>
        <fullName evidence="1">Uncharacterized protein</fullName>
    </submittedName>
</protein>
<sequence length="141" mass="15656">MPTSIKLALIGCALIAGYFAQDIATWLTEDNKMPLSQYCQLSRHACEQEAISVTLSRDIAQPLVPVQISAEWPNRHAETLRLTLNGYEMDMGTALFELKQAKDGLYQAEILLPACTVENMTWVGQLSDGQQSINLAVRMAR</sequence>
<dbReference type="EMBL" id="AFWF01000041">
    <property type="protein sequence ID" value="EGU46247.1"/>
    <property type="molecule type" value="Genomic_DNA"/>
</dbReference>
<reference evidence="1 2" key="1">
    <citation type="journal article" date="2012" name="Int. J. Syst. Evol. Microbiol.">
        <title>Vibrio caribbeanicus sp. nov., isolated from the marine sponge Scleritoderma cyanea.</title>
        <authorList>
            <person name="Hoffmann M."/>
            <person name="Monday S.R."/>
            <person name="Allard M.W."/>
            <person name="Strain E.A."/>
            <person name="Whittaker P."/>
            <person name="Naum M."/>
            <person name="McCarthy P.J."/>
            <person name="Lopez J.V."/>
            <person name="Fischer M."/>
            <person name="Brown E.W."/>
        </authorList>
    </citation>
    <scope>NUCLEOTIDE SEQUENCE [LARGE SCALE GENOMIC DNA]</scope>
    <source>
        <strain evidence="1 2">ATCC 700023</strain>
    </source>
</reference>
<evidence type="ECO:0000313" key="1">
    <source>
        <dbReference type="EMBL" id="EGU46247.1"/>
    </source>
</evidence>
<keyword evidence="2" id="KW-1185">Reference proteome</keyword>
<accession>F9RYY5</accession>
<dbReference type="Proteomes" id="UP000004605">
    <property type="component" value="Unassembled WGS sequence"/>
</dbReference>